<evidence type="ECO:0000313" key="1">
    <source>
        <dbReference type="EMBL" id="KAL2916974.1"/>
    </source>
</evidence>
<comment type="caution">
    <text evidence="1">The sequence shown here is derived from an EMBL/GenBank/DDBJ whole genome shotgun (WGS) entry which is preliminary data.</text>
</comment>
<sequence length="394" mass="43656">MPRRARGVQVVLRVEGLPSTQNRVEEQRIAELQQHPPTPPLPAGASHWDRLPAELHGMIIEASGPLTKLAVGAVTPEQLEAASCEEQQQAWKDAFATDWQGDLRLLPPRGLTNELPRLIRTRSMHARVSGFDTSNLASGLIMSAIANEWRDLVDRSFMDIVLAMNAAAAGGVWLLRELIDERRTVELNQAIAMIAAAHGQLSVIQFLHERMPDGSWDQLVVSAAIHSGHVDCIEWLLANRSERCSPDELDVSILGSQPDAWIRNIVERGWMRVTKKAVNNAAKTRSVSLMQFLRSEGGDELFTSDAMDEAANNSVVMLEWLHGEFELVPTTQALKNAAIGDKVDVASWLLETFPDVQWDLSAAYHLSHDCNTNPRCAAIFLEWASQHGIEIGPR</sequence>
<dbReference type="InterPro" id="IPR036770">
    <property type="entry name" value="Ankyrin_rpt-contain_sf"/>
</dbReference>
<name>A0ABR4NBQ6_9FUNG</name>
<gene>
    <name evidence="1" type="ORF">HK105_203406</name>
</gene>
<dbReference type="PANTHER" id="PTHR46586">
    <property type="entry name" value="ANKYRIN REPEAT-CONTAINING PROTEIN"/>
    <property type="match status" value="1"/>
</dbReference>
<dbReference type="InterPro" id="IPR052050">
    <property type="entry name" value="SecEffector_AnkRepeat"/>
</dbReference>
<accession>A0ABR4NBQ6</accession>
<proteinExistence type="predicted"/>
<keyword evidence="2" id="KW-1185">Reference proteome</keyword>
<protein>
    <recommendedName>
        <fullName evidence="3">Ankyrin repeat protein</fullName>
    </recommendedName>
</protein>
<dbReference type="SUPFAM" id="SSF48403">
    <property type="entry name" value="Ankyrin repeat"/>
    <property type="match status" value="1"/>
</dbReference>
<reference evidence="1 2" key="1">
    <citation type="submission" date="2023-09" db="EMBL/GenBank/DDBJ databases">
        <title>Pangenome analysis of Batrachochytrium dendrobatidis and related Chytrids.</title>
        <authorList>
            <person name="Yacoub M.N."/>
            <person name="Stajich J.E."/>
            <person name="James T.Y."/>
        </authorList>
    </citation>
    <scope>NUCLEOTIDE SEQUENCE [LARGE SCALE GENOMIC DNA]</scope>
    <source>
        <strain evidence="1 2">JEL0888</strain>
    </source>
</reference>
<dbReference type="Proteomes" id="UP001527925">
    <property type="component" value="Unassembled WGS sequence"/>
</dbReference>
<dbReference type="Gene3D" id="1.25.40.20">
    <property type="entry name" value="Ankyrin repeat-containing domain"/>
    <property type="match status" value="1"/>
</dbReference>
<evidence type="ECO:0008006" key="3">
    <source>
        <dbReference type="Google" id="ProtNLM"/>
    </source>
</evidence>
<organism evidence="1 2">
    <name type="scientific">Polyrhizophydium stewartii</name>
    <dbReference type="NCBI Taxonomy" id="2732419"/>
    <lineage>
        <taxon>Eukaryota</taxon>
        <taxon>Fungi</taxon>
        <taxon>Fungi incertae sedis</taxon>
        <taxon>Chytridiomycota</taxon>
        <taxon>Chytridiomycota incertae sedis</taxon>
        <taxon>Chytridiomycetes</taxon>
        <taxon>Rhizophydiales</taxon>
        <taxon>Rhizophydiales incertae sedis</taxon>
        <taxon>Polyrhizophydium</taxon>
    </lineage>
</organism>
<dbReference type="EMBL" id="JADGIZ020000013">
    <property type="protein sequence ID" value="KAL2916974.1"/>
    <property type="molecule type" value="Genomic_DNA"/>
</dbReference>
<evidence type="ECO:0000313" key="2">
    <source>
        <dbReference type="Proteomes" id="UP001527925"/>
    </source>
</evidence>
<dbReference type="PANTHER" id="PTHR46586:SF3">
    <property type="entry name" value="ANKYRIN REPEAT-CONTAINING PROTEIN"/>
    <property type="match status" value="1"/>
</dbReference>